<evidence type="ECO:0000313" key="7">
    <source>
        <dbReference type="Proteomes" id="UP000053235"/>
    </source>
</evidence>
<dbReference type="Pfam" id="PF12833">
    <property type="entry name" value="HTH_18"/>
    <property type="match status" value="1"/>
</dbReference>
<feature type="domain" description="HTH araC/xylS-type" evidence="5">
    <location>
        <begin position="236"/>
        <end position="334"/>
    </location>
</feature>
<protein>
    <submittedName>
        <fullName evidence="6">Transcriptional activator NphR</fullName>
    </submittedName>
</protein>
<keyword evidence="1" id="KW-0805">Transcription regulation</keyword>
<evidence type="ECO:0000256" key="2">
    <source>
        <dbReference type="ARBA" id="ARBA00023125"/>
    </source>
</evidence>
<dbReference type="GO" id="GO:0003700">
    <property type="term" value="F:DNA-binding transcription factor activity"/>
    <property type="evidence" value="ECO:0007669"/>
    <property type="project" value="InterPro"/>
</dbReference>
<dbReference type="PROSITE" id="PS01124">
    <property type="entry name" value="HTH_ARAC_FAMILY_2"/>
    <property type="match status" value="1"/>
</dbReference>
<dbReference type="SMART" id="SM00342">
    <property type="entry name" value="HTH_ARAC"/>
    <property type="match status" value="1"/>
</dbReference>
<dbReference type="GO" id="GO:0000976">
    <property type="term" value="F:transcription cis-regulatory region binding"/>
    <property type="evidence" value="ECO:0007669"/>
    <property type="project" value="TreeGrafter"/>
</dbReference>
<dbReference type="InterPro" id="IPR018060">
    <property type="entry name" value="HTH_AraC"/>
</dbReference>
<proteinExistence type="predicted"/>
<feature type="region of interest" description="Disordered" evidence="4">
    <location>
        <begin position="342"/>
        <end position="366"/>
    </location>
</feature>
<dbReference type="Pfam" id="PF12625">
    <property type="entry name" value="Arabinose_bd"/>
    <property type="match status" value="1"/>
</dbReference>
<dbReference type="STRING" id="388408.LAX5112_03007"/>
<keyword evidence="7" id="KW-1185">Reference proteome</keyword>
<dbReference type="PANTHER" id="PTHR47894">
    <property type="entry name" value="HTH-TYPE TRANSCRIPTIONAL REGULATOR GADX"/>
    <property type="match status" value="1"/>
</dbReference>
<dbReference type="RefSeq" id="WP_134853005.1">
    <property type="nucleotide sequence ID" value="NZ_CXWD01000011.1"/>
</dbReference>
<accession>A0A0M7AE43</accession>
<evidence type="ECO:0000313" key="6">
    <source>
        <dbReference type="EMBL" id="CTQ72013.1"/>
    </source>
</evidence>
<dbReference type="InterPro" id="IPR009057">
    <property type="entry name" value="Homeodomain-like_sf"/>
</dbReference>
<dbReference type="Gene3D" id="1.10.10.60">
    <property type="entry name" value="Homeodomain-like"/>
    <property type="match status" value="1"/>
</dbReference>
<evidence type="ECO:0000256" key="3">
    <source>
        <dbReference type="ARBA" id="ARBA00023163"/>
    </source>
</evidence>
<sequence>MPLDGEWARADVLRVLRDVCPNDRLDWAHIAKVYNFDLQALDDPQGIVPITAWHGTFEYVAKSLNDDAIMFDMFNKLDVGSFSIFDYVFACAPSLRDACQAWVRFIQIRTNAYRIKFEETETGAFIEWPSLEGRGEWRQNMFARIGWAARQLEHALDMNVPPILIEIATYPPEKTSAFQKKYQGRIQFRAPTNRISLPKALLNRPLRRQDPHLYQIILKSALQELDEFGQMVSPISRLANEIAASLSEGGAALPKIAAKIGMSQRAIQRLLAKEGTTYRQLNEEIRKSAAERYLRSTDLPMKEIAFLLGFSELSTFSRAVKLWFGESPRKVREKLAACRTRSAEEDDALETPLSSVVPPDTLVKPT</sequence>
<evidence type="ECO:0000256" key="4">
    <source>
        <dbReference type="SAM" id="MobiDB-lite"/>
    </source>
</evidence>
<keyword evidence="3" id="KW-0804">Transcription</keyword>
<reference evidence="7" key="1">
    <citation type="submission" date="2015-07" db="EMBL/GenBank/DDBJ databases">
        <authorList>
            <person name="Rodrigo-Torres Lidia"/>
            <person name="Arahal R.David."/>
        </authorList>
    </citation>
    <scope>NUCLEOTIDE SEQUENCE [LARGE SCALE GENOMIC DNA]</scope>
    <source>
        <strain evidence="7">CECT 5112</strain>
    </source>
</reference>
<name>A0A0M7AE43_9HYPH</name>
<evidence type="ECO:0000259" key="5">
    <source>
        <dbReference type="PROSITE" id="PS01124"/>
    </source>
</evidence>
<gene>
    <name evidence="6" type="primary">nphR_3</name>
    <name evidence="6" type="ORF">LAX5112_03007</name>
</gene>
<dbReference type="EMBL" id="CXWD01000011">
    <property type="protein sequence ID" value="CTQ72013.1"/>
    <property type="molecule type" value="Genomic_DNA"/>
</dbReference>
<dbReference type="PANTHER" id="PTHR47894:SF4">
    <property type="entry name" value="HTH-TYPE TRANSCRIPTIONAL REGULATOR GADX"/>
    <property type="match status" value="1"/>
</dbReference>
<dbReference type="OrthoDB" id="9805730at2"/>
<organism evidence="6 7">
    <name type="scientific">Roseibium alexandrii</name>
    <dbReference type="NCBI Taxonomy" id="388408"/>
    <lineage>
        <taxon>Bacteria</taxon>
        <taxon>Pseudomonadati</taxon>
        <taxon>Pseudomonadota</taxon>
        <taxon>Alphaproteobacteria</taxon>
        <taxon>Hyphomicrobiales</taxon>
        <taxon>Stappiaceae</taxon>
        <taxon>Roseibium</taxon>
    </lineage>
</organism>
<dbReference type="InterPro" id="IPR032687">
    <property type="entry name" value="AraC-type_N"/>
</dbReference>
<dbReference type="SUPFAM" id="SSF46689">
    <property type="entry name" value="Homeodomain-like"/>
    <property type="match status" value="1"/>
</dbReference>
<keyword evidence="2" id="KW-0238">DNA-binding</keyword>
<dbReference type="GO" id="GO:0005829">
    <property type="term" value="C:cytosol"/>
    <property type="evidence" value="ECO:0007669"/>
    <property type="project" value="TreeGrafter"/>
</dbReference>
<evidence type="ECO:0000256" key="1">
    <source>
        <dbReference type="ARBA" id="ARBA00023015"/>
    </source>
</evidence>
<dbReference type="AlphaFoldDB" id="A0A0M7AE43"/>
<dbReference type="Proteomes" id="UP000053235">
    <property type="component" value="Unassembled WGS sequence"/>
</dbReference>